<proteinExistence type="predicted"/>
<name>A0A7S4GGH6_9EUGL</name>
<evidence type="ECO:0000313" key="1">
    <source>
        <dbReference type="EMBL" id="CAE0836379.1"/>
    </source>
</evidence>
<reference evidence="1" key="1">
    <citation type="submission" date="2021-01" db="EMBL/GenBank/DDBJ databases">
        <authorList>
            <person name="Corre E."/>
            <person name="Pelletier E."/>
            <person name="Niang G."/>
            <person name="Scheremetjew M."/>
            <person name="Finn R."/>
            <person name="Kale V."/>
            <person name="Holt S."/>
            <person name="Cochrane G."/>
            <person name="Meng A."/>
            <person name="Brown T."/>
            <person name="Cohen L."/>
        </authorList>
    </citation>
    <scope>NUCLEOTIDE SEQUENCE</scope>
    <source>
        <strain evidence="1">CCMP1594</strain>
    </source>
</reference>
<organism evidence="1">
    <name type="scientific">Eutreptiella gymnastica</name>
    <dbReference type="NCBI Taxonomy" id="73025"/>
    <lineage>
        <taxon>Eukaryota</taxon>
        <taxon>Discoba</taxon>
        <taxon>Euglenozoa</taxon>
        <taxon>Euglenida</taxon>
        <taxon>Spirocuta</taxon>
        <taxon>Euglenophyceae</taxon>
        <taxon>Eutreptiales</taxon>
        <taxon>Eutreptiaceae</taxon>
        <taxon>Eutreptiella</taxon>
    </lineage>
</organism>
<dbReference type="AlphaFoldDB" id="A0A7S4GGH6"/>
<dbReference type="EMBL" id="HBJA01138650">
    <property type="protein sequence ID" value="CAE0836379.1"/>
    <property type="molecule type" value="Transcribed_RNA"/>
</dbReference>
<protein>
    <submittedName>
        <fullName evidence="1">Uncharacterized protein</fullName>
    </submittedName>
</protein>
<gene>
    <name evidence="1" type="ORF">EGYM00163_LOCUS47743</name>
</gene>
<sequence>MCDIYTVMAMLRYSTPDVGCPSLSNVIHHGQHVNGLDGFTCCLQRRHQEGPAHQTLSPRKLHPLLEEKDPKNDRPENYFFWTFAAHMTEIPPKKYNFTQFAAFFHFLFIQINCYFV</sequence>
<accession>A0A7S4GGH6</accession>